<reference evidence="5" key="1">
    <citation type="submission" date="2022-06" db="EMBL/GenBank/DDBJ databases">
        <title>Uncovering the hologenomic basis of an extraordinary plant invasion.</title>
        <authorList>
            <person name="Bieker V.C."/>
            <person name="Martin M.D."/>
            <person name="Gilbert T."/>
            <person name="Hodgins K."/>
            <person name="Battlay P."/>
            <person name="Petersen B."/>
            <person name="Wilson J."/>
        </authorList>
    </citation>
    <scope>NUCLEOTIDE SEQUENCE</scope>
    <source>
        <strain evidence="5">AA19_3_7</strain>
        <tissue evidence="5">Leaf</tissue>
    </source>
</reference>
<dbReference type="PANTHER" id="PTHR32054:SF17">
    <property type="entry name" value="EXPRESSED PROTEIN"/>
    <property type="match status" value="1"/>
</dbReference>
<sequence>MGEIDSDPIKPVKASVSHFGQKCVQIKGRSTSEDESENEKDLEVILRDLANCKFQLEAMDAAHKQALLNQHNHETSVNALKTLLEASEFEKEVYINECKEAKIRVSELESKIQEMADELTMLKSTETELCMLEKQLMEAISDKIETMKRMVEMETQVKHIELLESELTQLRNELKLRGESELTQLETMRSELDEVRDRENEAQVEIALLKAEIHKERSKTAAAEAAELKAKGEKSAAYFALQQMAIETQEVKKENQRLQSEHEEVQFQDANSVNEITISLEEYEILVKKSEEAKLEPQMESKSREEIDNLKKDLENAHARVSEFRTRAEQAATRAEVAEQAKAALEEQVKEWKEQKQRRRAALAALRAESMSRSSHSLECDDNSKTYMPLGKFLKMKQ</sequence>
<organism evidence="5 6">
    <name type="scientific">Ambrosia artemisiifolia</name>
    <name type="common">Common ragweed</name>
    <dbReference type="NCBI Taxonomy" id="4212"/>
    <lineage>
        <taxon>Eukaryota</taxon>
        <taxon>Viridiplantae</taxon>
        <taxon>Streptophyta</taxon>
        <taxon>Embryophyta</taxon>
        <taxon>Tracheophyta</taxon>
        <taxon>Spermatophyta</taxon>
        <taxon>Magnoliopsida</taxon>
        <taxon>eudicotyledons</taxon>
        <taxon>Gunneridae</taxon>
        <taxon>Pentapetalae</taxon>
        <taxon>asterids</taxon>
        <taxon>campanulids</taxon>
        <taxon>Asterales</taxon>
        <taxon>Asteraceae</taxon>
        <taxon>Asteroideae</taxon>
        <taxon>Heliantheae alliance</taxon>
        <taxon>Heliantheae</taxon>
        <taxon>Ambrosia</taxon>
    </lineage>
</organism>
<comment type="caution">
    <text evidence="5">The sequence shown here is derived from an EMBL/GenBank/DDBJ whole genome shotgun (WGS) entry which is preliminary data.</text>
</comment>
<dbReference type="AlphaFoldDB" id="A0AAD5CQ45"/>
<comment type="similarity">
    <text evidence="1">Belongs to the WEB family.</text>
</comment>
<evidence type="ECO:0000256" key="1">
    <source>
        <dbReference type="ARBA" id="ARBA00005485"/>
    </source>
</evidence>
<evidence type="ECO:0000256" key="3">
    <source>
        <dbReference type="SAM" id="Coils"/>
    </source>
</evidence>
<name>A0AAD5CQ45_AMBAR</name>
<proteinExistence type="inferred from homology"/>
<feature type="coiled-coil region" evidence="3">
    <location>
        <begin position="91"/>
        <end position="125"/>
    </location>
</feature>
<feature type="region of interest" description="Disordered" evidence="4">
    <location>
        <begin position="366"/>
        <end position="398"/>
    </location>
</feature>
<dbReference type="PANTHER" id="PTHR32054">
    <property type="entry name" value="HEAVY CHAIN, PUTATIVE, EXPRESSED-RELATED-RELATED"/>
    <property type="match status" value="1"/>
</dbReference>
<dbReference type="GO" id="GO:0009903">
    <property type="term" value="P:chloroplast avoidance movement"/>
    <property type="evidence" value="ECO:0007669"/>
    <property type="project" value="TreeGrafter"/>
</dbReference>
<keyword evidence="2 3" id="KW-0175">Coiled coil</keyword>
<keyword evidence="6" id="KW-1185">Reference proteome</keyword>
<evidence type="ECO:0000313" key="6">
    <source>
        <dbReference type="Proteomes" id="UP001206925"/>
    </source>
</evidence>
<evidence type="ECO:0000313" key="5">
    <source>
        <dbReference type="EMBL" id="KAI7745215.1"/>
    </source>
</evidence>
<evidence type="ECO:0000256" key="4">
    <source>
        <dbReference type="SAM" id="MobiDB-lite"/>
    </source>
</evidence>
<evidence type="ECO:0000256" key="2">
    <source>
        <dbReference type="ARBA" id="ARBA00023054"/>
    </source>
</evidence>
<feature type="coiled-coil region" evidence="3">
    <location>
        <begin position="153"/>
        <end position="268"/>
    </location>
</feature>
<dbReference type="GO" id="GO:0009904">
    <property type="term" value="P:chloroplast accumulation movement"/>
    <property type="evidence" value="ECO:0007669"/>
    <property type="project" value="TreeGrafter"/>
</dbReference>
<dbReference type="Proteomes" id="UP001206925">
    <property type="component" value="Unassembled WGS sequence"/>
</dbReference>
<accession>A0AAD5CQ45</accession>
<gene>
    <name evidence="5" type="ORF">M8C21_016636</name>
</gene>
<protein>
    <submittedName>
        <fullName evidence="5">Uncharacterized protein</fullName>
    </submittedName>
</protein>
<dbReference type="EMBL" id="JAMZMK010007323">
    <property type="protein sequence ID" value="KAI7745215.1"/>
    <property type="molecule type" value="Genomic_DNA"/>
</dbReference>
<dbReference type="GO" id="GO:0005829">
    <property type="term" value="C:cytosol"/>
    <property type="evidence" value="ECO:0007669"/>
    <property type="project" value="TreeGrafter"/>
</dbReference>